<dbReference type="AlphaFoldDB" id="A0A9N8QTW8"/>
<evidence type="ECO:0000313" key="3">
    <source>
        <dbReference type="Proteomes" id="UP000662618"/>
    </source>
</evidence>
<sequence>MKFFIAIIGYFVGVLLTIIILSMFSAGTDSKMPNSFIPANIGGIILAIIGYNYSKNKK</sequence>
<organism evidence="2 3">
    <name type="scientific">Chryseobacterium aquaeductus</name>
    <dbReference type="NCBI Taxonomy" id="2675056"/>
    <lineage>
        <taxon>Bacteria</taxon>
        <taxon>Pseudomonadati</taxon>
        <taxon>Bacteroidota</taxon>
        <taxon>Flavobacteriia</taxon>
        <taxon>Flavobacteriales</taxon>
        <taxon>Weeksellaceae</taxon>
        <taxon>Chryseobacterium group</taxon>
        <taxon>Chryseobacterium</taxon>
    </lineage>
</organism>
<keyword evidence="3" id="KW-1185">Reference proteome</keyword>
<dbReference type="Proteomes" id="UP000662618">
    <property type="component" value="Unassembled WGS sequence"/>
</dbReference>
<evidence type="ECO:0000256" key="1">
    <source>
        <dbReference type="SAM" id="Phobius"/>
    </source>
</evidence>
<keyword evidence="1" id="KW-1133">Transmembrane helix</keyword>
<accession>A0A9N8QTW8</accession>
<evidence type="ECO:0000313" key="2">
    <source>
        <dbReference type="EMBL" id="CAD7802868.1"/>
    </source>
</evidence>
<comment type="caution">
    <text evidence="2">The sequence shown here is derived from an EMBL/GenBank/DDBJ whole genome shotgun (WGS) entry which is preliminary data.</text>
</comment>
<proteinExistence type="predicted"/>
<reference evidence="2" key="1">
    <citation type="submission" date="2020-12" db="EMBL/GenBank/DDBJ databases">
        <authorList>
            <person name="Rodrigo-Torres L."/>
            <person name="Arahal R. D."/>
            <person name="Lucena T."/>
        </authorList>
    </citation>
    <scope>NUCLEOTIDE SEQUENCE</scope>
    <source>
        <strain evidence="2">CECT 9390</strain>
    </source>
</reference>
<keyword evidence="1" id="KW-0472">Membrane</keyword>
<protein>
    <submittedName>
        <fullName evidence="2">Uncharacterized protein</fullName>
    </submittedName>
</protein>
<gene>
    <name evidence="2" type="ORF">CHRY9390_00990</name>
</gene>
<feature type="transmembrane region" description="Helical" evidence="1">
    <location>
        <begin position="7"/>
        <end position="24"/>
    </location>
</feature>
<feature type="transmembrane region" description="Helical" evidence="1">
    <location>
        <begin position="36"/>
        <end position="54"/>
    </location>
</feature>
<dbReference type="RefSeq" id="WP_162087457.1">
    <property type="nucleotide sequence ID" value="NZ_CAJIMS010000001.1"/>
</dbReference>
<dbReference type="EMBL" id="CAJIMS010000001">
    <property type="protein sequence ID" value="CAD7802868.1"/>
    <property type="molecule type" value="Genomic_DNA"/>
</dbReference>
<keyword evidence="1" id="KW-0812">Transmembrane</keyword>
<name>A0A9N8QTW8_9FLAO</name>